<evidence type="ECO:0000259" key="3">
    <source>
        <dbReference type="PROSITE" id="PS50126"/>
    </source>
</evidence>
<dbReference type="InterPro" id="IPR003029">
    <property type="entry name" value="S1_domain"/>
</dbReference>
<sequence length="156" mass="18082">MQSMIISKRITLKPVKLTNKFKKHIIKQLETETDEECSKLYGYILKIHSIEKITCYEDTILLVDFLADTLKPEVGQEIKATVFKIYKDGLFVDILDKQKILVPSVNINDYEFNEENDTYIHTKDSNKVIKENDPVKVRIDAVKYNNAKFSCFGSLV</sequence>
<dbReference type="Pfam" id="PF00575">
    <property type="entry name" value="S1"/>
    <property type="match status" value="1"/>
</dbReference>
<dbReference type="Gene3D" id="3.30.1490.120">
    <property type="entry name" value="RNA polymerase Rpb7-like, N-terminal domain"/>
    <property type="match status" value="1"/>
</dbReference>
<dbReference type="InterPro" id="IPR036898">
    <property type="entry name" value="RNA_pol_Rpb7-like_N_sf"/>
</dbReference>
<accession>A0A6C0IYZ2</accession>
<keyword evidence="1" id="KW-0240">DNA-directed RNA polymerase</keyword>
<reference evidence="4" key="1">
    <citation type="journal article" date="2020" name="Nature">
        <title>Giant virus diversity and host interactions through global metagenomics.</title>
        <authorList>
            <person name="Schulz F."/>
            <person name="Roux S."/>
            <person name="Paez-Espino D."/>
            <person name="Jungbluth S."/>
            <person name="Walsh D.A."/>
            <person name="Denef V.J."/>
            <person name="McMahon K.D."/>
            <person name="Konstantinidis K.T."/>
            <person name="Eloe-Fadrosh E.A."/>
            <person name="Kyrpides N.C."/>
            <person name="Woyke T."/>
        </authorList>
    </citation>
    <scope>NUCLEOTIDE SEQUENCE</scope>
    <source>
        <strain evidence="4">GVMAG-M-3300025676-16</strain>
    </source>
</reference>
<dbReference type="SUPFAM" id="SSF50249">
    <property type="entry name" value="Nucleic acid-binding proteins"/>
    <property type="match status" value="1"/>
</dbReference>
<evidence type="ECO:0000256" key="1">
    <source>
        <dbReference type="ARBA" id="ARBA00022478"/>
    </source>
</evidence>
<name>A0A6C0IYZ2_9ZZZZ</name>
<dbReference type="PROSITE" id="PS50126">
    <property type="entry name" value="S1"/>
    <property type="match status" value="1"/>
</dbReference>
<evidence type="ECO:0000313" key="4">
    <source>
        <dbReference type="EMBL" id="QHT98574.1"/>
    </source>
</evidence>
<dbReference type="SMART" id="SM00316">
    <property type="entry name" value="S1"/>
    <property type="match status" value="1"/>
</dbReference>
<dbReference type="InterPro" id="IPR012340">
    <property type="entry name" value="NA-bd_OB-fold"/>
</dbReference>
<keyword evidence="2" id="KW-0804">Transcription</keyword>
<evidence type="ECO:0000256" key="2">
    <source>
        <dbReference type="ARBA" id="ARBA00023163"/>
    </source>
</evidence>
<dbReference type="Gene3D" id="2.40.50.140">
    <property type="entry name" value="Nucleic acid-binding proteins"/>
    <property type="match status" value="1"/>
</dbReference>
<protein>
    <recommendedName>
        <fullName evidence="3">S1 motif domain-containing protein</fullName>
    </recommendedName>
</protein>
<feature type="domain" description="S1 motif" evidence="3">
    <location>
        <begin position="75"/>
        <end position="156"/>
    </location>
</feature>
<dbReference type="AlphaFoldDB" id="A0A6C0IYZ2"/>
<organism evidence="4">
    <name type="scientific">viral metagenome</name>
    <dbReference type="NCBI Taxonomy" id="1070528"/>
    <lineage>
        <taxon>unclassified sequences</taxon>
        <taxon>metagenomes</taxon>
        <taxon>organismal metagenomes</taxon>
    </lineage>
</organism>
<dbReference type="GO" id="GO:0003676">
    <property type="term" value="F:nucleic acid binding"/>
    <property type="evidence" value="ECO:0007669"/>
    <property type="project" value="InterPro"/>
</dbReference>
<dbReference type="GO" id="GO:0000428">
    <property type="term" value="C:DNA-directed RNA polymerase complex"/>
    <property type="evidence" value="ECO:0007669"/>
    <property type="project" value="UniProtKB-KW"/>
</dbReference>
<dbReference type="EMBL" id="MN740294">
    <property type="protein sequence ID" value="QHT98574.1"/>
    <property type="molecule type" value="Genomic_DNA"/>
</dbReference>
<proteinExistence type="predicted"/>